<feature type="compositionally biased region" description="Low complexity" evidence="4">
    <location>
        <begin position="1923"/>
        <end position="1942"/>
    </location>
</feature>
<feature type="region of interest" description="Disordered" evidence="4">
    <location>
        <begin position="2151"/>
        <end position="2170"/>
    </location>
</feature>
<feature type="region of interest" description="Disordered" evidence="4">
    <location>
        <begin position="232"/>
        <end position="372"/>
    </location>
</feature>
<feature type="compositionally biased region" description="Polar residues" evidence="4">
    <location>
        <begin position="20"/>
        <end position="43"/>
    </location>
</feature>
<feature type="compositionally biased region" description="Basic and acidic residues" evidence="4">
    <location>
        <begin position="1"/>
        <end position="19"/>
    </location>
</feature>
<reference evidence="6" key="3">
    <citation type="submission" date="2025-09" db="UniProtKB">
        <authorList>
            <consortium name="Ensembl"/>
        </authorList>
    </citation>
    <scope>IDENTIFICATION</scope>
</reference>
<feature type="region of interest" description="Disordered" evidence="4">
    <location>
        <begin position="1185"/>
        <end position="1507"/>
    </location>
</feature>
<evidence type="ECO:0000256" key="3">
    <source>
        <dbReference type="ARBA" id="ARBA00023212"/>
    </source>
</evidence>
<feature type="compositionally biased region" description="Polar residues" evidence="4">
    <location>
        <begin position="552"/>
        <end position="563"/>
    </location>
</feature>
<feature type="compositionally biased region" description="Basic and acidic residues" evidence="4">
    <location>
        <begin position="1763"/>
        <end position="1785"/>
    </location>
</feature>
<dbReference type="InParanoid" id="A0A671WJV8"/>
<gene>
    <name evidence="6" type="primary">alms1</name>
</gene>
<dbReference type="PANTHER" id="PTHR21553">
    <property type="entry name" value="ALMS1-RELATED"/>
    <property type="match status" value="1"/>
</dbReference>
<feature type="compositionally biased region" description="Basic and acidic residues" evidence="4">
    <location>
        <begin position="1471"/>
        <end position="1486"/>
    </location>
</feature>
<dbReference type="GeneID" id="115597740"/>
<dbReference type="GO" id="GO:0005829">
    <property type="term" value="C:cytosol"/>
    <property type="evidence" value="ECO:0007669"/>
    <property type="project" value="TreeGrafter"/>
</dbReference>
<feature type="compositionally biased region" description="Polar residues" evidence="4">
    <location>
        <begin position="337"/>
        <end position="353"/>
    </location>
</feature>
<feature type="region of interest" description="Disordered" evidence="4">
    <location>
        <begin position="811"/>
        <end position="891"/>
    </location>
</feature>
<feature type="compositionally biased region" description="Low complexity" evidence="4">
    <location>
        <begin position="152"/>
        <end position="163"/>
    </location>
</feature>
<feature type="region of interest" description="Disordered" evidence="4">
    <location>
        <begin position="438"/>
        <end position="466"/>
    </location>
</feature>
<dbReference type="GO" id="GO:0005814">
    <property type="term" value="C:centriole"/>
    <property type="evidence" value="ECO:0007669"/>
    <property type="project" value="TreeGrafter"/>
</dbReference>
<keyword evidence="7" id="KW-1185">Reference proteome</keyword>
<protein>
    <recommendedName>
        <fullName evidence="5">ALMS motif domain-containing protein</fullName>
    </recommendedName>
</protein>
<evidence type="ECO:0000256" key="1">
    <source>
        <dbReference type="ARBA" id="ARBA00004300"/>
    </source>
</evidence>
<feature type="compositionally biased region" description="Polar residues" evidence="4">
    <location>
        <begin position="758"/>
        <end position="770"/>
    </location>
</feature>
<feature type="compositionally biased region" description="Polar residues" evidence="4">
    <location>
        <begin position="1212"/>
        <end position="1226"/>
    </location>
</feature>
<evidence type="ECO:0000259" key="5">
    <source>
        <dbReference type="Pfam" id="PF15309"/>
    </source>
</evidence>
<feature type="region of interest" description="Disordered" evidence="4">
    <location>
        <begin position="1603"/>
        <end position="1717"/>
    </location>
</feature>
<dbReference type="Proteomes" id="UP000472265">
    <property type="component" value="Chromosome 16"/>
</dbReference>
<feature type="compositionally biased region" description="Low complexity" evidence="4">
    <location>
        <begin position="232"/>
        <end position="243"/>
    </location>
</feature>
<feature type="compositionally biased region" description="Basic and acidic residues" evidence="4">
    <location>
        <begin position="309"/>
        <end position="336"/>
    </location>
</feature>
<feature type="region of interest" description="Disordered" evidence="4">
    <location>
        <begin position="1545"/>
        <end position="1589"/>
    </location>
</feature>
<comment type="subcellular location">
    <subcellularLocation>
        <location evidence="1">Cytoplasm</location>
        <location evidence="1">Cytoskeleton</location>
        <location evidence="1">Microtubule organizing center</location>
        <location evidence="1">Centrosome</location>
    </subcellularLocation>
</comment>
<evidence type="ECO:0000313" key="7">
    <source>
        <dbReference type="Proteomes" id="UP000472265"/>
    </source>
</evidence>
<feature type="compositionally biased region" description="Low complexity" evidence="4">
    <location>
        <begin position="1830"/>
        <end position="1841"/>
    </location>
</feature>
<dbReference type="FunCoup" id="A0A671WJV8">
    <property type="interactions" value="279"/>
</dbReference>
<feature type="compositionally biased region" description="Basic and acidic residues" evidence="4">
    <location>
        <begin position="1896"/>
        <end position="1911"/>
    </location>
</feature>
<dbReference type="GO" id="GO:0046599">
    <property type="term" value="P:regulation of centriole replication"/>
    <property type="evidence" value="ECO:0007669"/>
    <property type="project" value="TreeGrafter"/>
</dbReference>
<dbReference type="OrthoDB" id="6163239at2759"/>
<feature type="compositionally biased region" description="Polar residues" evidence="4">
    <location>
        <begin position="439"/>
        <end position="449"/>
    </location>
</feature>
<dbReference type="Ensembl" id="ENSSAUT00010038821.1">
    <property type="protein sequence ID" value="ENSSAUP00010036876.1"/>
    <property type="gene ID" value="ENSSAUG00010015560.1"/>
</dbReference>
<evidence type="ECO:0000256" key="4">
    <source>
        <dbReference type="SAM" id="MobiDB-lite"/>
    </source>
</evidence>
<feature type="region of interest" description="Disordered" evidence="4">
    <location>
        <begin position="978"/>
        <end position="1113"/>
    </location>
</feature>
<name>A0A671WJV8_SPAAU</name>
<sequence>MEPPEREAASPHFPAHEDVSQSAGQTSINQPGAQTHGTASQDQGQHRQGTDGWEPQQWWEPSSQTEFQDSNLSPALPLFPVHSGVEHMFREYSLFQQSDNEFAPLRSYPDISMASERFHFLPQDRTTQASECGSLSQHPLAQATVLSEEGVSSCGSLSQHSLSPGDKDKQEVPSRDDTGNREKDSDTVTDPPDKPAGQAVEDETFFLNKDIPAQHLLELLQKDIGMLSSSSSSAVSSASETSVKISASFSKESKSTQVCKPEIDQSTVRREGPPGEASGPQQHTQQRDRNQSRTLSSEVCNITMGVRSTRPDESSEELHRELLSEVERSSSREAESKNQPQQSLTQPGQSFTPHPTKMSGGKPSVTRTNLGGMPWTGPFSAGVERCPREQDLWSSGNQTGIDGSYLGFLPQSQSTPGVFKAPPKSSVKAKLSLIESNKENSYQSSTEISPQPHVPVADVHHPDSSNQCQEKATTAQVQSLPSLSYMQKVDAWRANQTSGKTSLFDSLALQGFSGISPKKKAYDAVSDTLNRLLSQQTRNLQQPPVSAAANEGVTQSSSTTPSFSRRGEAVGRAPSDKDNTGSTTRPSISTFGTSQSHSSVSTVVMSVKKDQQTERRVEEETSHTQDDVSHQPSAITQPLPRMSLGQFSDVSLDRDLALSSSQDSYNSGVKLGTSVGASSVVSLEVDNYAPYWTSKLSTPPPQPRPRELNIEERIPLYLHNLGIDQSPATILTPFVPRGPIREPEFSPTDLCTIKGSIGTPTKSTQLSEVGSNHKGEFSRSSILSVDSSISIPLSQDSLGLAASLSERTRRISLSSDTDSNQSERRLAPSSEPDEDSYPSTLQTALQQQRDSSLTSSQNTLLPGDRFSSDPSLRSDLESPLQTSRSMEQSREASFVSSKALLEIRKLLFQAENVVSAGSSVASPAAPRLPLSDEDIFLSVRKTTSQLQESSFSSSSATGDPRSRSSLLWARSSSDSMLTSEKLRESSIGRESATSSGPSNYPSTQPLVTAPATGAYRKPQDSSVSRGAGTSFVHSQSARRAEPEGCSAAPPDNTLPPPPTIIIPSPALTTQQLTSTPADMAEEEEQTALEGPVQSSSSSPILEDADQGVMSDGSSESLLAVRVARLLQSESPATMVSSTPSVTDQEESKAREWIKLKISGQQCEPLELDKEDRERIEEIKRELLLKNPMKSQASTDTESSAASSFRAPRRQEAAQQVQTFTTISDPNYQPPEALQGVCTDPSDSSVQLQNPPHPDLEAHVREIAAREGVTLPKTNPRAITSITIATRRRSSSPSPSTSPATPLSPAPEPLHLTELSTGAVDHPKPNKQLPPIADEEEKTSQSVSGEQRREDAVGGQSEEPPPSSLGVGREDVTVKNDSTPSSRRDDELSVQDSSVSGHESVQTTSSSTSESPHKTGHVSHVHLTLSPKANDHSSASAVTGLPRKEFVPLRKTSSPASSPDEGVGLSSPPEWYDNREPTRQRGTERADTSTLFKTAVPPDRMTSTSSRFFTPSHRAAVLQRPLTTESPAVPVLLPYKPRGSEELFYVPQTEADSSSTDTTVESTHTGSDDAVPPRFSSEVLGHRDPGLDRGVSIRHTEGIYSKRRKTASFKMSEAGEHRGVSVSTEEASEISATQTPKPSSQVSVAFARVPLSSNQETSKRDQGTSPVQFLSYDQPEPRSERFQPVHVEVGHRLHRSSVPQDGLERDQERRDSTQQSSSNLDQLWQRFCARWSLEESRPVSDREASLLERLERLSRLIHNTRDENLSEVYGDPHETRGRSGGDERKKSNVGGEDLERRVGGGRKAEGEAQIPQRTQRLQTEEASPPADEDSSTSSFSHASSQSQLIYPADREESETLSTAGSMSTVDTARLIRAFGAHRVQHVKTSSGLRKLYNTINRQKDGREQRRGRDKEPPQIICLSETTGTDESVAADSASSTSTYSLPSQHGPSRTLTAKKAVKLVSKGIQAGDLELVSNGTRRHTRDVGTTFPSPGEARTYRRVSSSSSSSDRGRGGQRKSKRSPPKTYPEGVSWFISADELRPEARKENRPEEEESTWRPNTAWFEPYSRTKPWREPLRQRQVLEDRNTQPRFILHHETDLDPRTKTTSSSLTRISLQEALEMRRPEFISQSRQRVKRLARQAEERKLQEVFSREREELFSRPGGPGRLPKPAGTAQLRRAVPRKEMIQRSKQIYENLPEVQRRKEEERRKAEYRTYRLNAQLYNKRITGRVLGRRTAWH</sequence>
<dbReference type="RefSeq" id="XP_030299843.1">
    <property type="nucleotide sequence ID" value="XM_030443983.1"/>
</dbReference>
<feature type="region of interest" description="Disordered" evidence="4">
    <location>
        <begin position="753"/>
        <end position="774"/>
    </location>
</feature>
<keyword evidence="3" id="KW-0206">Cytoskeleton</keyword>
<keyword evidence="2" id="KW-0963">Cytoplasm</keyword>
<feature type="compositionally biased region" description="Low complexity" evidence="4">
    <location>
        <begin position="1190"/>
        <end position="1205"/>
    </location>
</feature>
<evidence type="ECO:0000256" key="2">
    <source>
        <dbReference type="ARBA" id="ARBA00022490"/>
    </source>
</evidence>
<feature type="compositionally biased region" description="Basic and acidic residues" evidence="4">
    <location>
        <begin position="1674"/>
        <end position="1690"/>
    </location>
</feature>
<feature type="region of interest" description="Disordered" evidence="4">
    <location>
        <begin position="1889"/>
        <end position="1949"/>
    </location>
</feature>
<reference evidence="6" key="2">
    <citation type="submission" date="2025-08" db="UniProtKB">
        <authorList>
            <consortium name="Ensembl"/>
        </authorList>
    </citation>
    <scope>IDENTIFICATION</scope>
</reference>
<dbReference type="GeneTree" id="ENSGT00940000170259"/>
<feature type="compositionally biased region" description="Polar residues" evidence="4">
    <location>
        <begin position="840"/>
        <end position="860"/>
    </location>
</feature>
<dbReference type="InterPro" id="IPR029299">
    <property type="entry name" value="ALMS_motif"/>
</dbReference>
<feature type="compositionally biased region" description="Basic and acidic residues" evidence="4">
    <location>
        <begin position="1701"/>
        <end position="1711"/>
    </location>
</feature>
<feature type="compositionally biased region" description="Basic and acidic residues" evidence="4">
    <location>
        <begin position="1253"/>
        <end position="1264"/>
    </location>
</feature>
<feature type="compositionally biased region" description="Low complexity" evidence="4">
    <location>
        <begin position="587"/>
        <end position="606"/>
    </location>
</feature>
<feature type="compositionally biased region" description="Basic and acidic residues" evidence="4">
    <location>
        <begin position="607"/>
        <end position="629"/>
    </location>
</feature>
<feature type="compositionally biased region" description="Low complexity" evidence="4">
    <location>
        <begin position="1275"/>
        <end position="1300"/>
    </location>
</feature>
<feature type="compositionally biased region" description="Polar residues" evidence="4">
    <location>
        <begin position="991"/>
        <end position="1006"/>
    </location>
</feature>
<feature type="compositionally biased region" description="Basic and acidic residues" evidence="4">
    <location>
        <begin position="261"/>
        <end position="273"/>
    </location>
</feature>
<feature type="region of interest" description="Disordered" evidence="4">
    <location>
        <begin position="538"/>
        <end position="641"/>
    </location>
</feature>
<feature type="region of interest" description="Disordered" evidence="4">
    <location>
        <begin position="1969"/>
        <end position="2030"/>
    </location>
</feature>
<dbReference type="PANTHER" id="PTHR21553:SF36">
    <property type="entry name" value="ALMS1 CENTROSOME AND BASAL BODY-ASSOCIATED PROTEIN-RELATED"/>
    <property type="match status" value="1"/>
</dbReference>
<feature type="compositionally biased region" description="Polar residues" evidence="4">
    <location>
        <begin position="1620"/>
        <end position="1642"/>
    </location>
</feature>
<organism evidence="6 7">
    <name type="scientific">Sparus aurata</name>
    <name type="common">Gilthead sea bream</name>
    <dbReference type="NCBI Taxonomy" id="8175"/>
    <lineage>
        <taxon>Eukaryota</taxon>
        <taxon>Metazoa</taxon>
        <taxon>Chordata</taxon>
        <taxon>Craniata</taxon>
        <taxon>Vertebrata</taxon>
        <taxon>Euteleostomi</taxon>
        <taxon>Actinopterygii</taxon>
        <taxon>Neopterygii</taxon>
        <taxon>Teleostei</taxon>
        <taxon>Neoteleostei</taxon>
        <taxon>Acanthomorphata</taxon>
        <taxon>Eupercaria</taxon>
        <taxon>Spariformes</taxon>
        <taxon>Sparidae</taxon>
        <taxon>Sparus</taxon>
    </lineage>
</organism>
<feature type="domain" description="ALMS motif" evidence="5">
    <location>
        <begin position="2108"/>
        <end position="2231"/>
    </location>
</feature>
<proteinExistence type="predicted"/>
<feature type="compositionally biased region" description="Polar residues" evidence="4">
    <location>
        <begin position="244"/>
        <end position="258"/>
    </location>
</feature>
<feature type="compositionally biased region" description="Polar residues" evidence="4">
    <location>
        <begin position="1240"/>
        <end position="1249"/>
    </location>
</feature>
<feature type="compositionally biased region" description="Polar residues" evidence="4">
    <location>
        <begin position="59"/>
        <end position="71"/>
    </location>
</feature>
<accession>A0A671WJV8</accession>
<feature type="compositionally biased region" description="Basic and acidic residues" evidence="4">
    <location>
        <begin position="565"/>
        <end position="579"/>
    </location>
</feature>
<feature type="region of interest" description="Disordered" evidence="4">
    <location>
        <begin position="152"/>
        <end position="200"/>
    </location>
</feature>
<feature type="compositionally biased region" description="Polar residues" evidence="4">
    <location>
        <begin position="1810"/>
        <end position="1820"/>
    </location>
</feature>
<feature type="compositionally biased region" description="Basic and acidic residues" evidence="4">
    <location>
        <begin position="165"/>
        <end position="186"/>
    </location>
</feature>
<reference evidence="6" key="1">
    <citation type="submission" date="2021-04" db="EMBL/GenBank/DDBJ databases">
        <authorList>
            <consortium name="Wellcome Sanger Institute Data Sharing"/>
        </authorList>
    </citation>
    <scope>NUCLEOTIDE SEQUENCE [LARGE SCALE GENOMIC DNA]</scope>
</reference>
<feature type="region of interest" description="Disordered" evidence="4">
    <location>
        <begin position="1"/>
        <end position="71"/>
    </location>
</feature>
<feature type="compositionally biased region" description="Polar residues" evidence="4">
    <location>
        <begin position="1389"/>
        <end position="1401"/>
    </location>
</feature>
<dbReference type="GO" id="GO:0005813">
    <property type="term" value="C:centrosome"/>
    <property type="evidence" value="ECO:0007669"/>
    <property type="project" value="UniProtKB-SubCell"/>
</dbReference>
<feature type="compositionally biased region" description="Polar residues" evidence="4">
    <location>
        <begin position="811"/>
        <end position="820"/>
    </location>
</feature>
<feature type="compositionally biased region" description="Basic and acidic residues" evidence="4">
    <location>
        <begin position="1792"/>
        <end position="1805"/>
    </location>
</feature>
<evidence type="ECO:0000313" key="6">
    <source>
        <dbReference type="Ensembl" id="ENSSAUP00010036876.1"/>
    </source>
</evidence>
<feature type="compositionally biased region" description="Basic residues" evidence="4">
    <location>
        <begin position="2010"/>
        <end position="2019"/>
    </location>
</feature>
<feature type="compositionally biased region" description="Low complexity" evidence="4">
    <location>
        <begin position="1552"/>
        <end position="1564"/>
    </location>
</feature>
<dbReference type="Pfam" id="PF15309">
    <property type="entry name" value="ALMS_motif"/>
    <property type="match status" value="1"/>
</dbReference>
<feature type="region of interest" description="Disordered" evidence="4">
    <location>
        <begin position="1763"/>
        <end position="1860"/>
    </location>
</feature>
<dbReference type="OMA" id="HPIHHST"/>
<dbReference type="GO" id="GO:0008017">
    <property type="term" value="F:microtubule binding"/>
    <property type="evidence" value="ECO:0007669"/>
    <property type="project" value="TreeGrafter"/>
</dbReference>
<dbReference type="CTD" id="7840"/>